<proteinExistence type="predicted"/>
<accession>A0ACB9I2Y4</accession>
<protein>
    <submittedName>
        <fullName evidence="1">Uncharacterized protein</fullName>
    </submittedName>
</protein>
<sequence length="151" mass="16675">MLSTSTSTVKTQSLKVKRCASKPEPESKTTQVLPETQGQDKLEEFNQTNDYWQRRSYYESTAGSIEGLSANASKPAHPATENINALSDSMLEDVITEVKKVEGKNNNEGAEIVDDVINNVCKDISNKHTNETSQGEDGEKREEKGNKKKPA</sequence>
<evidence type="ECO:0000313" key="1">
    <source>
        <dbReference type="EMBL" id="KAI3802350.1"/>
    </source>
</evidence>
<name>A0ACB9I2Y4_9ASTR</name>
<comment type="caution">
    <text evidence="1">The sequence shown here is derived from an EMBL/GenBank/DDBJ whole genome shotgun (WGS) entry which is preliminary data.</text>
</comment>
<dbReference type="EMBL" id="CM042027">
    <property type="protein sequence ID" value="KAI3802350.1"/>
    <property type="molecule type" value="Genomic_DNA"/>
</dbReference>
<keyword evidence="2" id="KW-1185">Reference proteome</keyword>
<organism evidence="1 2">
    <name type="scientific">Smallanthus sonchifolius</name>
    <dbReference type="NCBI Taxonomy" id="185202"/>
    <lineage>
        <taxon>Eukaryota</taxon>
        <taxon>Viridiplantae</taxon>
        <taxon>Streptophyta</taxon>
        <taxon>Embryophyta</taxon>
        <taxon>Tracheophyta</taxon>
        <taxon>Spermatophyta</taxon>
        <taxon>Magnoliopsida</taxon>
        <taxon>eudicotyledons</taxon>
        <taxon>Gunneridae</taxon>
        <taxon>Pentapetalae</taxon>
        <taxon>asterids</taxon>
        <taxon>campanulids</taxon>
        <taxon>Asterales</taxon>
        <taxon>Asteraceae</taxon>
        <taxon>Asteroideae</taxon>
        <taxon>Heliantheae alliance</taxon>
        <taxon>Millerieae</taxon>
        <taxon>Smallanthus</taxon>
    </lineage>
</organism>
<dbReference type="Proteomes" id="UP001056120">
    <property type="component" value="Linkage Group LG10"/>
</dbReference>
<reference evidence="2" key="1">
    <citation type="journal article" date="2022" name="Mol. Ecol. Resour.">
        <title>The genomes of chicory, endive, great burdock and yacon provide insights into Asteraceae palaeo-polyploidization history and plant inulin production.</title>
        <authorList>
            <person name="Fan W."/>
            <person name="Wang S."/>
            <person name="Wang H."/>
            <person name="Wang A."/>
            <person name="Jiang F."/>
            <person name="Liu H."/>
            <person name="Zhao H."/>
            <person name="Xu D."/>
            <person name="Zhang Y."/>
        </authorList>
    </citation>
    <scope>NUCLEOTIDE SEQUENCE [LARGE SCALE GENOMIC DNA]</scope>
    <source>
        <strain evidence="2">cv. Yunnan</strain>
    </source>
</reference>
<evidence type="ECO:0000313" key="2">
    <source>
        <dbReference type="Proteomes" id="UP001056120"/>
    </source>
</evidence>
<reference evidence="1 2" key="2">
    <citation type="journal article" date="2022" name="Mol. Ecol. Resour.">
        <title>The genomes of chicory, endive, great burdock and yacon provide insights into Asteraceae paleo-polyploidization history and plant inulin production.</title>
        <authorList>
            <person name="Fan W."/>
            <person name="Wang S."/>
            <person name="Wang H."/>
            <person name="Wang A."/>
            <person name="Jiang F."/>
            <person name="Liu H."/>
            <person name="Zhao H."/>
            <person name="Xu D."/>
            <person name="Zhang Y."/>
        </authorList>
    </citation>
    <scope>NUCLEOTIDE SEQUENCE [LARGE SCALE GENOMIC DNA]</scope>
    <source>
        <strain evidence="2">cv. Yunnan</strain>
        <tissue evidence="1">Leaves</tissue>
    </source>
</reference>
<gene>
    <name evidence="1" type="ORF">L1987_30481</name>
</gene>